<dbReference type="PROSITE" id="PS00775">
    <property type="entry name" value="GLYCOSYL_HYDROL_F3"/>
    <property type="match status" value="1"/>
</dbReference>
<dbReference type="Proteomes" id="UP001155241">
    <property type="component" value="Unassembled WGS sequence"/>
</dbReference>
<dbReference type="GO" id="GO:0008422">
    <property type="term" value="F:beta-glucosidase activity"/>
    <property type="evidence" value="ECO:0007669"/>
    <property type="project" value="UniProtKB-EC"/>
</dbReference>
<feature type="domain" description="Glycoside hydrolase family 3 C-terminal" evidence="9">
    <location>
        <begin position="419"/>
        <end position="622"/>
    </location>
</feature>
<dbReference type="RefSeq" id="WP_252850978.1">
    <property type="nucleotide sequence ID" value="NZ_JAMXLR010000012.1"/>
</dbReference>
<dbReference type="Gene3D" id="3.40.50.1700">
    <property type="entry name" value="Glycoside hydrolase family 3 C-terminal domain"/>
    <property type="match status" value="1"/>
</dbReference>
<dbReference type="PANTHER" id="PTHR30620:SF16">
    <property type="entry name" value="LYSOSOMAL BETA GLUCOSIDASE"/>
    <property type="match status" value="1"/>
</dbReference>
<sequence length="624" mass="66985">MSHPTAVRFSFFAIAWSIATLGGVQVPAGAQSIELEQYDVQVNRLIARMTLAEKIGQMTQAEFSALEPGEIKRLALGSVLCGGNSDPQEGNAVGPWTEMYDSSQRQALETRLAIPLLFGVDAVHGHSNVLGAVIFPHNIALGCTRDAELVERVNRITAEEIRATGINWNFAPCVTVPRDIRWGRTYEGFSESPELVSQLGAAAVRGLQGSDLASPGSVLACAKHFVGDGGTQAEMRASSSFGDDVQLRLDQGDVVCDLGTLRRVHLPPYIPAIEAGVGSIMPSYSSWNGVKCSGHKQLLTDVLKIELGFQGFLISDYNAIDQITDDYKECIRVSCLAGMDMFMVPTRYREFTEKLTELVEEGAVPEERIDDAVRRILRVKAAMGLLDEGVDPLADRSWQSEFGSPERRAVARQAVRKSLVLLKNEGNVLPLAKENSRIVVAGKAADDLGIQCGGWTIDWQGKEGKVTTGGTTLLAGIRQAVAGSAQVDYTADANDIPQADVAIVVVGEKPYAEGLGDTGSLRLSAEDQQLIQRVQATGVPTVLVVLSGRPLVLGDALESSQSVVAAWLPGTEGAGVADVLFGDYAPTGKLSFTWPRTADQEPINVGDAEYDPEFKYGFGLTYGE</sequence>
<dbReference type="GO" id="GO:0009251">
    <property type="term" value="P:glucan catabolic process"/>
    <property type="evidence" value="ECO:0007669"/>
    <property type="project" value="TreeGrafter"/>
</dbReference>
<dbReference type="Gene3D" id="3.20.20.300">
    <property type="entry name" value="Glycoside hydrolase, family 3, N-terminal domain"/>
    <property type="match status" value="1"/>
</dbReference>
<dbReference type="InterPro" id="IPR017853">
    <property type="entry name" value="GH"/>
</dbReference>
<evidence type="ECO:0000256" key="1">
    <source>
        <dbReference type="ARBA" id="ARBA00000448"/>
    </source>
</evidence>
<dbReference type="AlphaFoldDB" id="A0A9X2F6U8"/>
<dbReference type="PANTHER" id="PTHR30620">
    <property type="entry name" value="PERIPLASMIC BETA-GLUCOSIDASE-RELATED"/>
    <property type="match status" value="1"/>
</dbReference>
<dbReference type="EMBL" id="JAMXLR010000012">
    <property type="protein sequence ID" value="MCO6042879.1"/>
    <property type="molecule type" value="Genomic_DNA"/>
</dbReference>
<dbReference type="InterPro" id="IPR051915">
    <property type="entry name" value="Cellulose_Degrad_GH3"/>
</dbReference>
<dbReference type="SUPFAM" id="SSF52279">
    <property type="entry name" value="Beta-D-glucan exohydrolase, C-terminal domain"/>
    <property type="match status" value="1"/>
</dbReference>
<evidence type="ECO:0000256" key="2">
    <source>
        <dbReference type="ARBA" id="ARBA00005336"/>
    </source>
</evidence>
<dbReference type="InterPro" id="IPR036881">
    <property type="entry name" value="Glyco_hydro_3_C_sf"/>
</dbReference>
<reference evidence="10" key="1">
    <citation type="submission" date="2022-06" db="EMBL/GenBank/DDBJ databases">
        <title>Aeoliella straminimaris, a novel planctomycete from sediments.</title>
        <authorList>
            <person name="Vitorino I.R."/>
            <person name="Lage O.M."/>
        </authorList>
    </citation>
    <scope>NUCLEOTIDE SEQUENCE</scope>
    <source>
        <strain evidence="10">ICT_H6.2</strain>
    </source>
</reference>
<dbReference type="InterPro" id="IPR036962">
    <property type="entry name" value="Glyco_hydro_3_N_sf"/>
</dbReference>
<evidence type="ECO:0000256" key="5">
    <source>
        <dbReference type="ARBA" id="ARBA00022801"/>
    </source>
</evidence>
<comment type="catalytic activity">
    <reaction evidence="1">
        <text>Hydrolysis of terminal, non-reducing beta-D-glucosyl residues with release of beta-D-glucose.</text>
        <dbReference type="EC" id="3.2.1.21"/>
    </reaction>
</comment>
<keyword evidence="6 7" id="KW-0326">Glycosidase</keyword>
<feature type="domain" description="Glycoside hydrolase family 3 N-terminal" evidence="8">
    <location>
        <begin position="50"/>
        <end position="379"/>
    </location>
</feature>
<evidence type="ECO:0000259" key="8">
    <source>
        <dbReference type="Pfam" id="PF00933"/>
    </source>
</evidence>
<dbReference type="Pfam" id="PF01915">
    <property type="entry name" value="Glyco_hydro_3_C"/>
    <property type="match status" value="1"/>
</dbReference>
<dbReference type="SUPFAM" id="SSF51445">
    <property type="entry name" value="(Trans)glycosidases"/>
    <property type="match status" value="1"/>
</dbReference>
<dbReference type="InterPro" id="IPR001764">
    <property type="entry name" value="Glyco_hydro_3_N"/>
</dbReference>
<evidence type="ECO:0000313" key="10">
    <source>
        <dbReference type="EMBL" id="MCO6042879.1"/>
    </source>
</evidence>
<name>A0A9X2F6U8_9BACT</name>
<proteinExistence type="inferred from homology"/>
<dbReference type="PRINTS" id="PR00133">
    <property type="entry name" value="GLHYDRLASE3"/>
</dbReference>
<comment type="caution">
    <text evidence="10">The sequence shown here is derived from an EMBL/GenBank/DDBJ whole genome shotgun (WGS) entry which is preliminary data.</text>
</comment>
<evidence type="ECO:0000256" key="6">
    <source>
        <dbReference type="ARBA" id="ARBA00023295"/>
    </source>
</evidence>
<evidence type="ECO:0000256" key="4">
    <source>
        <dbReference type="ARBA" id="ARBA00022729"/>
    </source>
</evidence>
<accession>A0A9X2F6U8</accession>
<evidence type="ECO:0000259" key="9">
    <source>
        <dbReference type="Pfam" id="PF01915"/>
    </source>
</evidence>
<keyword evidence="4" id="KW-0732">Signal</keyword>
<organism evidence="10 11">
    <name type="scientific">Aeoliella straminimaris</name>
    <dbReference type="NCBI Taxonomy" id="2954799"/>
    <lineage>
        <taxon>Bacteria</taxon>
        <taxon>Pseudomonadati</taxon>
        <taxon>Planctomycetota</taxon>
        <taxon>Planctomycetia</taxon>
        <taxon>Pirellulales</taxon>
        <taxon>Lacipirellulaceae</taxon>
        <taxon>Aeoliella</taxon>
    </lineage>
</organism>
<dbReference type="FunFam" id="3.40.50.1700:FF:000002">
    <property type="entry name" value="Glycosyl hydrolase family protein"/>
    <property type="match status" value="1"/>
</dbReference>
<keyword evidence="5 7" id="KW-0378">Hydrolase</keyword>
<evidence type="ECO:0000256" key="7">
    <source>
        <dbReference type="RuleBase" id="RU361161"/>
    </source>
</evidence>
<keyword evidence="11" id="KW-1185">Reference proteome</keyword>
<dbReference type="Pfam" id="PF00933">
    <property type="entry name" value="Glyco_hydro_3"/>
    <property type="match status" value="1"/>
</dbReference>
<protein>
    <recommendedName>
        <fullName evidence="3">beta-glucosidase</fullName>
        <ecNumber evidence="3">3.2.1.21</ecNumber>
    </recommendedName>
</protein>
<dbReference type="InterPro" id="IPR002772">
    <property type="entry name" value="Glyco_hydro_3_C"/>
</dbReference>
<comment type="similarity">
    <text evidence="2 7">Belongs to the glycosyl hydrolase 3 family.</text>
</comment>
<evidence type="ECO:0000313" key="11">
    <source>
        <dbReference type="Proteomes" id="UP001155241"/>
    </source>
</evidence>
<dbReference type="EC" id="3.2.1.21" evidence="3"/>
<gene>
    <name evidence="10" type="ORF">NG895_03060</name>
</gene>
<dbReference type="InterPro" id="IPR019800">
    <property type="entry name" value="Glyco_hydro_3_AS"/>
</dbReference>
<evidence type="ECO:0000256" key="3">
    <source>
        <dbReference type="ARBA" id="ARBA00012744"/>
    </source>
</evidence>